<evidence type="ECO:0000313" key="2">
    <source>
        <dbReference type="Proteomes" id="UP000031552"/>
    </source>
</evidence>
<organism evidence="1 2">
    <name type="scientific">Candidatus Criblamydia sequanensis CRIB-18</name>
    <dbReference type="NCBI Taxonomy" id="1437425"/>
    <lineage>
        <taxon>Bacteria</taxon>
        <taxon>Pseudomonadati</taxon>
        <taxon>Chlamydiota</taxon>
        <taxon>Chlamydiia</taxon>
        <taxon>Parachlamydiales</taxon>
        <taxon>Candidatus Criblamydiaceae</taxon>
        <taxon>Candidatus Criblamydia</taxon>
    </lineage>
</organism>
<dbReference type="eggNOG" id="COG3207">
    <property type="taxonomic scope" value="Bacteria"/>
</dbReference>
<dbReference type="EMBL" id="CCEJ010000001">
    <property type="protein sequence ID" value="CDR33122.1"/>
    <property type="molecule type" value="Genomic_DNA"/>
</dbReference>
<dbReference type="RefSeq" id="WP_041016609.1">
    <property type="nucleotide sequence ID" value="NZ_CCEJ010000001.1"/>
</dbReference>
<dbReference type="AlphaFoldDB" id="A0A090CXY1"/>
<reference evidence="1" key="2">
    <citation type="submission" date="2014-09" db="EMBL/GenBank/DDBJ databases">
        <title>Criblamydia sequanensis harbors a mega-plasmid encoding arsenite resistance.</title>
        <authorList>
            <person name="Bertelli C."/>
            <person name="Goesmann A."/>
            <person name="Greub G."/>
        </authorList>
    </citation>
    <scope>NUCLEOTIDE SEQUENCE [LARGE SCALE GENOMIC DNA]</scope>
    <source>
        <strain evidence="1">CRIB-18</strain>
    </source>
</reference>
<dbReference type="PANTHER" id="PTHR37285:SF5">
    <property type="entry name" value="SPORE WALL MATURATION PROTEIN DIT1"/>
    <property type="match status" value="1"/>
</dbReference>
<accession>A0A090CXY1</accession>
<dbReference type="Proteomes" id="UP000031552">
    <property type="component" value="Unassembled WGS sequence"/>
</dbReference>
<gene>
    <name evidence="1" type="primary">pvcA</name>
    <name evidence="1" type="ORF">CSEC_0283</name>
</gene>
<dbReference type="STRING" id="1437425.CSEC_0283"/>
<dbReference type="OrthoDB" id="860574at2"/>
<name>A0A090CXY1_9BACT</name>
<sequence>MKSALMEKISHEILHFLLPHHRTKNIGKLFPKDFPIQLNQIEAFLKKDLPISFILPGFPCKSPNPDKVLGILPDMGECLSLCFLNSLLKKIEKLYPPGAHLTLCSDGHIFGDLIRVPDEDIDAYADELKNIIERFELRNIALFDLRDILGDISHESKRNFVKEKHAPSLDSLRKEILSDEHALFLYRGITRFLFEDGSSYKLSKSALQRSCRERAYEVIQRSRAFGDLIERLFPASLRLSIHPQPSNSFKFGIRLLEASDIWITPWHGAAYLRVEGNWTLLPRAAAAKHGKLIYQEGRASHFEEVLSH</sequence>
<comment type="caution">
    <text evidence="1">The sequence shown here is derived from an EMBL/GenBank/DDBJ whole genome shotgun (WGS) entry which is preliminary data.</text>
</comment>
<protein>
    <submittedName>
        <fullName evidence="1">Pyoverdine/dityrosine biosynthesis protein</fullName>
    </submittedName>
</protein>
<dbReference type="PANTHER" id="PTHR37285">
    <property type="entry name" value="SPORE WALL MATURATION PROTEIN DIT1"/>
    <property type="match status" value="1"/>
</dbReference>
<reference evidence="1" key="1">
    <citation type="submission" date="2013-12" db="EMBL/GenBank/DDBJ databases">
        <authorList>
            <person name="Linke B."/>
        </authorList>
    </citation>
    <scope>NUCLEOTIDE SEQUENCE [LARGE SCALE GENOMIC DNA]</scope>
    <source>
        <strain evidence="1">CRIB-18</strain>
    </source>
</reference>
<dbReference type="InterPro" id="IPR007817">
    <property type="entry name" value="Isocyanide_synthase_DIT1"/>
</dbReference>
<proteinExistence type="predicted"/>
<dbReference type="Pfam" id="PF05141">
    <property type="entry name" value="DIT1_PvcA"/>
    <property type="match status" value="1"/>
</dbReference>
<keyword evidence="2" id="KW-1185">Reference proteome</keyword>
<evidence type="ECO:0000313" key="1">
    <source>
        <dbReference type="EMBL" id="CDR33122.1"/>
    </source>
</evidence>